<proteinExistence type="predicted"/>
<dbReference type="SUPFAM" id="SSF81383">
    <property type="entry name" value="F-box domain"/>
    <property type="match status" value="1"/>
</dbReference>
<evidence type="ECO:0000313" key="2">
    <source>
        <dbReference type="EMBL" id="KAK0624362.1"/>
    </source>
</evidence>
<dbReference type="Pfam" id="PF12937">
    <property type="entry name" value="F-box-like"/>
    <property type="match status" value="1"/>
</dbReference>
<keyword evidence="3" id="KW-1185">Reference proteome</keyword>
<reference evidence="2" key="1">
    <citation type="submission" date="2023-06" db="EMBL/GenBank/DDBJ databases">
        <title>Genome-scale phylogeny and comparative genomics of the fungal order Sordariales.</title>
        <authorList>
            <consortium name="Lawrence Berkeley National Laboratory"/>
            <person name="Hensen N."/>
            <person name="Bonometti L."/>
            <person name="Westerberg I."/>
            <person name="Brannstrom I.O."/>
            <person name="Guillou S."/>
            <person name="Cros-Aarteil S."/>
            <person name="Calhoun S."/>
            <person name="Haridas S."/>
            <person name="Kuo A."/>
            <person name="Mondo S."/>
            <person name="Pangilinan J."/>
            <person name="Riley R."/>
            <person name="Labutti K."/>
            <person name="Andreopoulos B."/>
            <person name="Lipzen A."/>
            <person name="Chen C."/>
            <person name="Yanf M."/>
            <person name="Daum C."/>
            <person name="Ng V."/>
            <person name="Clum A."/>
            <person name="Steindorff A."/>
            <person name="Ohm R."/>
            <person name="Martin F."/>
            <person name="Silar P."/>
            <person name="Natvig D."/>
            <person name="Lalanne C."/>
            <person name="Gautier V."/>
            <person name="Ament-Velasquez S.L."/>
            <person name="Kruys A."/>
            <person name="Hutchinson M.I."/>
            <person name="Powell A.J."/>
            <person name="Barry K."/>
            <person name="Miller A.N."/>
            <person name="Grigoriev I.V."/>
            <person name="Debuchy R."/>
            <person name="Gladieux P."/>
            <person name="Thoren M.H."/>
            <person name="Johannesson H."/>
        </authorList>
    </citation>
    <scope>NUCLEOTIDE SEQUENCE</scope>
    <source>
        <strain evidence="2">CBS 606.72</strain>
    </source>
</reference>
<dbReference type="AlphaFoldDB" id="A0AA39WZ84"/>
<organism evidence="2 3">
    <name type="scientific">Immersiella caudata</name>
    <dbReference type="NCBI Taxonomy" id="314043"/>
    <lineage>
        <taxon>Eukaryota</taxon>
        <taxon>Fungi</taxon>
        <taxon>Dikarya</taxon>
        <taxon>Ascomycota</taxon>
        <taxon>Pezizomycotina</taxon>
        <taxon>Sordariomycetes</taxon>
        <taxon>Sordariomycetidae</taxon>
        <taxon>Sordariales</taxon>
        <taxon>Lasiosphaeriaceae</taxon>
        <taxon>Immersiella</taxon>
    </lineage>
</organism>
<dbReference type="EMBL" id="JAULSU010000003">
    <property type="protein sequence ID" value="KAK0624362.1"/>
    <property type="molecule type" value="Genomic_DNA"/>
</dbReference>
<gene>
    <name evidence="2" type="ORF">B0T14DRAFT_517923</name>
</gene>
<dbReference type="InterPro" id="IPR036047">
    <property type="entry name" value="F-box-like_dom_sf"/>
</dbReference>
<sequence>MADYITRLPLEVMQRIASLCQFRDVIALSRTCRQFRHIAGDTYVLQWCFLNQIYGPVPKHLPDNEALRRLIATKLGSRQPAITNAIWARLAAAASDLPQFLDDLEDLLAPYESVPWDDVRISHDLPTQLTAAGRNTIGMLSTWTVLCSPAVNNFTLAASLSGLATHMLNPDTFHSWSNDYRATLGSQISFCLAMGVLGHPVLNNMPLLVQRASSLYHPVVWGDTPPLQAELSTSFEGRQTIALLTLCCLPWILRSDPGVQVRNDLPQPHKLPLLRPSGNIPLPDNFPEDLDDPEALAIAKFGCSAKHMDMFMCAPSWVKWFRSNVNALVDNILEGEWMGYVSTSQGRSGEVPPPSHGIFFSIPEPHGINGDTIPLTALEGKDGRGTFRLDGHVERSTGKVRLTKEWADSSWPAHVLTGTVTPLGFAGYWAYAGSATIPRGFMWLYKKAWVPQGLPRASMRSEASSAA</sequence>
<dbReference type="Gene3D" id="1.20.1280.50">
    <property type="match status" value="1"/>
</dbReference>
<dbReference type="PROSITE" id="PS50181">
    <property type="entry name" value="FBOX"/>
    <property type="match status" value="1"/>
</dbReference>
<accession>A0AA39WZ84</accession>
<comment type="caution">
    <text evidence="2">The sequence shown here is derived from an EMBL/GenBank/DDBJ whole genome shotgun (WGS) entry which is preliminary data.</text>
</comment>
<feature type="domain" description="F-box" evidence="1">
    <location>
        <begin position="2"/>
        <end position="50"/>
    </location>
</feature>
<name>A0AA39WZ84_9PEZI</name>
<dbReference type="InterPro" id="IPR001810">
    <property type="entry name" value="F-box_dom"/>
</dbReference>
<dbReference type="Proteomes" id="UP001175000">
    <property type="component" value="Unassembled WGS sequence"/>
</dbReference>
<evidence type="ECO:0000259" key="1">
    <source>
        <dbReference type="PROSITE" id="PS50181"/>
    </source>
</evidence>
<evidence type="ECO:0000313" key="3">
    <source>
        <dbReference type="Proteomes" id="UP001175000"/>
    </source>
</evidence>
<dbReference type="CDD" id="cd09917">
    <property type="entry name" value="F-box_SF"/>
    <property type="match status" value="1"/>
</dbReference>
<protein>
    <recommendedName>
        <fullName evidence="1">F-box domain-containing protein</fullName>
    </recommendedName>
</protein>